<keyword evidence="5" id="KW-0169">Cobalamin biosynthesis</keyword>
<dbReference type="PANTHER" id="PTHR42885">
    <property type="entry name" value="HISTIDINOL-PHOSPHATE AMINOTRANSFERASE-RELATED"/>
    <property type="match status" value="1"/>
</dbReference>
<dbReference type="InterPro" id="IPR015424">
    <property type="entry name" value="PyrdxlP-dep_Trfase"/>
</dbReference>
<comment type="cofactor">
    <cofactor evidence="1">
        <name>pyridoxal 5'-phosphate</name>
        <dbReference type="ChEBI" id="CHEBI:597326"/>
    </cofactor>
</comment>
<dbReference type="GO" id="GO:0048472">
    <property type="term" value="F:threonine-phosphate decarboxylase activity"/>
    <property type="evidence" value="ECO:0007669"/>
    <property type="project" value="UniProtKB-EC"/>
</dbReference>
<dbReference type="GO" id="GO:0009236">
    <property type="term" value="P:cobalamin biosynthetic process"/>
    <property type="evidence" value="ECO:0007669"/>
    <property type="project" value="UniProtKB-UniPathway"/>
</dbReference>
<organism evidence="11 12">
    <name type="scientific">Caldanaerobius fijiensis DSM 17918</name>
    <dbReference type="NCBI Taxonomy" id="1121256"/>
    <lineage>
        <taxon>Bacteria</taxon>
        <taxon>Bacillati</taxon>
        <taxon>Bacillota</taxon>
        <taxon>Clostridia</taxon>
        <taxon>Thermoanaerobacterales</taxon>
        <taxon>Thermoanaerobacteraceae</taxon>
        <taxon>Caldanaerobius</taxon>
    </lineage>
</organism>
<evidence type="ECO:0000256" key="1">
    <source>
        <dbReference type="ARBA" id="ARBA00001933"/>
    </source>
</evidence>
<evidence type="ECO:0000256" key="5">
    <source>
        <dbReference type="ARBA" id="ARBA00022573"/>
    </source>
</evidence>
<feature type="domain" description="Aminotransferase class I/classII large" evidence="10">
    <location>
        <begin position="22"/>
        <end position="345"/>
    </location>
</feature>
<dbReference type="InterPro" id="IPR005860">
    <property type="entry name" value="CobD"/>
</dbReference>
<comment type="pathway">
    <text evidence="3">Cofactor biosynthesis; adenosylcobalamin biosynthesis.</text>
</comment>
<evidence type="ECO:0000256" key="3">
    <source>
        <dbReference type="ARBA" id="ARBA00004953"/>
    </source>
</evidence>
<evidence type="ECO:0000256" key="8">
    <source>
        <dbReference type="ARBA" id="ARBA00029996"/>
    </source>
</evidence>
<dbReference type="AlphaFoldDB" id="A0A1M4WTU2"/>
<evidence type="ECO:0000256" key="6">
    <source>
        <dbReference type="ARBA" id="ARBA00022898"/>
    </source>
</evidence>
<comment type="function">
    <text evidence="2">Decarboxylates L-threonine-O-3-phosphate to yield (R)-1-amino-2-propanol O-2-phosphate, the precursor for the linkage between the nucleotide loop and the corrin ring in cobalamin.</text>
</comment>
<keyword evidence="7" id="KW-0456">Lyase</keyword>
<keyword evidence="6" id="KW-0663">Pyridoxal phosphate</keyword>
<evidence type="ECO:0000256" key="9">
    <source>
        <dbReference type="ARBA" id="ARBA00048531"/>
    </source>
</evidence>
<evidence type="ECO:0000256" key="7">
    <source>
        <dbReference type="ARBA" id="ARBA00023239"/>
    </source>
</evidence>
<dbReference type="EC" id="4.1.1.81" evidence="4"/>
<keyword evidence="12" id="KW-1185">Reference proteome</keyword>
<comment type="catalytic activity">
    <reaction evidence="9">
        <text>O-phospho-L-threonine + H(+) = (R)-1-aminopropan-2-yl phosphate + CO2</text>
        <dbReference type="Rhea" id="RHEA:11492"/>
        <dbReference type="ChEBI" id="CHEBI:15378"/>
        <dbReference type="ChEBI" id="CHEBI:16526"/>
        <dbReference type="ChEBI" id="CHEBI:58563"/>
        <dbReference type="ChEBI" id="CHEBI:58675"/>
        <dbReference type="EC" id="4.1.1.81"/>
    </reaction>
</comment>
<dbReference type="GO" id="GO:0030170">
    <property type="term" value="F:pyridoxal phosphate binding"/>
    <property type="evidence" value="ECO:0007669"/>
    <property type="project" value="InterPro"/>
</dbReference>
<dbReference type="Gene3D" id="3.90.1150.10">
    <property type="entry name" value="Aspartate Aminotransferase, domain 1"/>
    <property type="match status" value="1"/>
</dbReference>
<dbReference type="InterPro" id="IPR004839">
    <property type="entry name" value="Aminotransferase_I/II_large"/>
</dbReference>
<dbReference type="InterPro" id="IPR015422">
    <property type="entry name" value="PyrdxlP-dep_Trfase_small"/>
</dbReference>
<dbReference type="InterPro" id="IPR004838">
    <property type="entry name" value="NHTrfase_class1_PyrdxlP-BS"/>
</dbReference>
<dbReference type="SUPFAM" id="SSF53383">
    <property type="entry name" value="PLP-dependent transferases"/>
    <property type="match status" value="1"/>
</dbReference>
<proteinExistence type="predicted"/>
<dbReference type="InterPro" id="IPR015421">
    <property type="entry name" value="PyrdxlP-dep_Trfase_major"/>
</dbReference>
<reference evidence="11 12" key="1">
    <citation type="submission" date="2016-11" db="EMBL/GenBank/DDBJ databases">
        <authorList>
            <person name="Jaros S."/>
            <person name="Januszkiewicz K."/>
            <person name="Wedrychowicz H."/>
        </authorList>
    </citation>
    <scope>NUCLEOTIDE SEQUENCE [LARGE SCALE GENOMIC DNA]</scope>
    <source>
        <strain evidence="11 12">DSM 17918</strain>
    </source>
</reference>
<evidence type="ECO:0000313" key="11">
    <source>
        <dbReference type="EMBL" id="SHE84392.1"/>
    </source>
</evidence>
<dbReference type="Gene3D" id="3.40.640.10">
    <property type="entry name" value="Type I PLP-dependent aspartate aminotransferase-like (Major domain)"/>
    <property type="match status" value="1"/>
</dbReference>
<sequence length="356" mass="40656">MEHGGNIYKAAEQYGINIDAIIDYSDNVNPLGVPYSAKQEIIKNIDALSHYPDPEYRELRMAISEYTGVDYKNIIVGNGATELISLFIKVLKPRKALVVMPAYSEYERELVINGAMVDHYVLKREVNYKGDINELCSMVQGKDIIVVCNPDNPTGTAFTVQEINKLAKVAMEYGAFLMVDETYVEFTDDISLFSSSSIINKYSNLFIIRGFSKYFGIPGLRIGYGLTSNLNLIENINDKKDPWSVNLLADMAARAVLRDEDYIRRSRDFMYTERRFMAAELKKIGNLKVYDSVCNFFLCEILSNISAREITENAIKKGMLIRDASTFKYLNNRQFRVCIKLRNENQMLLNFLKSVL</sequence>
<dbReference type="Pfam" id="PF00155">
    <property type="entry name" value="Aminotran_1_2"/>
    <property type="match status" value="1"/>
</dbReference>
<evidence type="ECO:0000259" key="10">
    <source>
        <dbReference type="Pfam" id="PF00155"/>
    </source>
</evidence>
<name>A0A1M4WTU2_9THEO</name>
<dbReference type="PANTHER" id="PTHR42885:SF1">
    <property type="entry name" value="THREONINE-PHOSPHATE DECARBOXYLASE"/>
    <property type="match status" value="1"/>
</dbReference>
<protein>
    <recommendedName>
        <fullName evidence="4">threonine-phosphate decarboxylase</fullName>
        <ecNumber evidence="4">4.1.1.81</ecNumber>
    </recommendedName>
    <alternativeName>
        <fullName evidence="8">L-threonine-O-3-phosphate decarboxylase</fullName>
    </alternativeName>
</protein>
<dbReference type="STRING" id="1121256.SAMN02746089_00898"/>
<dbReference type="PROSITE" id="PS00105">
    <property type="entry name" value="AA_TRANSFER_CLASS_1"/>
    <property type="match status" value="1"/>
</dbReference>
<evidence type="ECO:0000256" key="4">
    <source>
        <dbReference type="ARBA" id="ARBA00012285"/>
    </source>
</evidence>
<gene>
    <name evidence="11" type="ORF">SAMN02746089_00898</name>
</gene>
<evidence type="ECO:0000313" key="12">
    <source>
        <dbReference type="Proteomes" id="UP000184088"/>
    </source>
</evidence>
<dbReference type="UniPathway" id="UPA00148"/>
<dbReference type="NCBIfam" id="TIGR01140">
    <property type="entry name" value="L_thr_O3P_dcar"/>
    <property type="match status" value="1"/>
</dbReference>
<evidence type="ECO:0000256" key="2">
    <source>
        <dbReference type="ARBA" id="ARBA00003444"/>
    </source>
</evidence>
<dbReference type="CDD" id="cd00609">
    <property type="entry name" value="AAT_like"/>
    <property type="match status" value="1"/>
</dbReference>
<dbReference type="Proteomes" id="UP000184088">
    <property type="component" value="Unassembled WGS sequence"/>
</dbReference>
<dbReference type="EMBL" id="FQVH01000006">
    <property type="protein sequence ID" value="SHE84392.1"/>
    <property type="molecule type" value="Genomic_DNA"/>
</dbReference>
<accession>A0A1M4WTU2</accession>
<dbReference type="OrthoDB" id="9813612at2"/>